<dbReference type="AlphaFoldDB" id="A0A444XZP8"/>
<protein>
    <submittedName>
        <fullName evidence="1">Uncharacterized protein</fullName>
    </submittedName>
</protein>
<dbReference type="EMBL" id="SDMP01000018">
    <property type="protein sequence ID" value="RYQ95129.1"/>
    <property type="molecule type" value="Genomic_DNA"/>
</dbReference>
<gene>
    <name evidence="1" type="ORF">Ahy_B08g090163</name>
</gene>
<dbReference type="Proteomes" id="UP000289738">
    <property type="component" value="Chromosome B08"/>
</dbReference>
<reference evidence="1 2" key="1">
    <citation type="submission" date="2019-01" db="EMBL/GenBank/DDBJ databases">
        <title>Sequencing of cultivated peanut Arachis hypogaea provides insights into genome evolution and oil improvement.</title>
        <authorList>
            <person name="Chen X."/>
        </authorList>
    </citation>
    <scope>NUCLEOTIDE SEQUENCE [LARGE SCALE GENOMIC DNA]</scope>
    <source>
        <strain evidence="2">cv. Fuhuasheng</strain>
        <tissue evidence="1">Leaves</tissue>
    </source>
</reference>
<name>A0A444XZP8_ARAHY</name>
<evidence type="ECO:0000313" key="1">
    <source>
        <dbReference type="EMBL" id="RYQ95129.1"/>
    </source>
</evidence>
<accession>A0A444XZP8</accession>
<comment type="caution">
    <text evidence="1">The sequence shown here is derived from an EMBL/GenBank/DDBJ whole genome shotgun (WGS) entry which is preliminary data.</text>
</comment>
<keyword evidence="2" id="KW-1185">Reference proteome</keyword>
<sequence>MIRKIFDHWMARQLQQMLEDVCEHCDHLTIWHRSNINKLLYVHWETDEGFKRRCITNRVNKTSARS</sequence>
<proteinExistence type="predicted"/>
<organism evidence="1 2">
    <name type="scientific">Arachis hypogaea</name>
    <name type="common">Peanut</name>
    <dbReference type="NCBI Taxonomy" id="3818"/>
    <lineage>
        <taxon>Eukaryota</taxon>
        <taxon>Viridiplantae</taxon>
        <taxon>Streptophyta</taxon>
        <taxon>Embryophyta</taxon>
        <taxon>Tracheophyta</taxon>
        <taxon>Spermatophyta</taxon>
        <taxon>Magnoliopsida</taxon>
        <taxon>eudicotyledons</taxon>
        <taxon>Gunneridae</taxon>
        <taxon>Pentapetalae</taxon>
        <taxon>rosids</taxon>
        <taxon>fabids</taxon>
        <taxon>Fabales</taxon>
        <taxon>Fabaceae</taxon>
        <taxon>Papilionoideae</taxon>
        <taxon>50 kb inversion clade</taxon>
        <taxon>dalbergioids sensu lato</taxon>
        <taxon>Dalbergieae</taxon>
        <taxon>Pterocarpus clade</taxon>
        <taxon>Arachis</taxon>
    </lineage>
</organism>
<evidence type="ECO:0000313" key="2">
    <source>
        <dbReference type="Proteomes" id="UP000289738"/>
    </source>
</evidence>